<gene>
    <name evidence="9" type="primary">ispE</name>
    <name evidence="12" type="ORF">CPZ25_010590</name>
</gene>
<evidence type="ECO:0000256" key="6">
    <source>
        <dbReference type="ARBA" id="ARBA00022777"/>
    </source>
</evidence>
<evidence type="ECO:0000256" key="1">
    <source>
        <dbReference type="ARBA" id="ARBA00009684"/>
    </source>
</evidence>
<dbReference type="InterPro" id="IPR014721">
    <property type="entry name" value="Ribsml_uS5_D2-typ_fold_subgr"/>
</dbReference>
<keyword evidence="9" id="KW-0414">Isoprene biosynthesis</keyword>
<comment type="catalytic activity">
    <reaction evidence="9">
        <text>4-CDP-2-C-methyl-D-erythritol + ATP = 4-CDP-2-C-methyl-D-erythritol 2-phosphate + ADP + H(+)</text>
        <dbReference type="Rhea" id="RHEA:18437"/>
        <dbReference type="ChEBI" id="CHEBI:15378"/>
        <dbReference type="ChEBI" id="CHEBI:30616"/>
        <dbReference type="ChEBI" id="CHEBI:57823"/>
        <dbReference type="ChEBI" id="CHEBI:57919"/>
        <dbReference type="ChEBI" id="CHEBI:456216"/>
        <dbReference type="EC" id="2.7.1.148"/>
    </reaction>
</comment>
<dbReference type="Gene3D" id="3.30.230.10">
    <property type="match status" value="1"/>
</dbReference>
<dbReference type="Proteomes" id="UP000218387">
    <property type="component" value="Chromosome"/>
</dbReference>
<keyword evidence="6 9" id="KW-0418">Kinase</keyword>
<protein>
    <recommendedName>
        <fullName evidence="3 9">4-diphosphocytidyl-2-C-methyl-D-erythritol kinase</fullName>
        <shortName evidence="9">CMK</shortName>
        <ecNumber evidence="2 9">2.7.1.148</ecNumber>
    </recommendedName>
    <alternativeName>
        <fullName evidence="8 9">4-(cytidine-5'-diphospho)-2-C-methyl-D-erythritol kinase</fullName>
    </alternativeName>
</protein>
<reference evidence="12 13" key="1">
    <citation type="submission" date="2018-05" db="EMBL/GenBank/DDBJ databases">
        <title>Genome comparison of Eubacterium sp.</title>
        <authorList>
            <person name="Feng Y."/>
            <person name="Sanchez-Andrea I."/>
            <person name="Stams A.J.M."/>
            <person name="De Vos W.M."/>
        </authorList>
    </citation>
    <scope>NUCLEOTIDE SEQUENCE [LARGE SCALE GENOMIC DNA]</scope>
    <source>
        <strain evidence="12 13">YI</strain>
    </source>
</reference>
<dbReference type="EC" id="2.7.1.148" evidence="2 9"/>
<dbReference type="EMBL" id="CP029487">
    <property type="protein sequence ID" value="QCT71754.1"/>
    <property type="molecule type" value="Genomic_DNA"/>
</dbReference>
<dbReference type="GO" id="GO:0005524">
    <property type="term" value="F:ATP binding"/>
    <property type="evidence" value="ECO:0007669"/>
    <property type="project" value="UniProtKB-UniRule"/>
</dbReference>
<evidence type="ECO:0000259" key="10">
    <source>
        <dbReference type="Pfam" id="PF00288"/>
    </source>
</evidence>
<dbReference type="SUPFAM" id="SSF55060">
    <property type="entry name" value="GHMP Kinase, C-terminal domain"/>
    <property type="match status" value="1"/>
</dbReference>
<evidence type="ECO:0000256" key="5">
    <source>
        <dbReference type="ARBA" id="ARBA00022741"/>
    </source>
</evidence>
<evidence type="ECO:0000256" key="8">
    <source>
        <dbReference type="ARBA" id="ARBA00032554"/>
    </source>
</evidence>
<dbReference type="UniPathway" id="UPA00056">
    <property type="reaction ID" value="UER00094"/>
</dbReference>
<dbReference type="Gene3D" id="3.30.70.890">
    <property type="entry name" value="GHMP kinase, C-terminal domain"/>
    <property type="match status" value="1"/>
</dbReference>
<evidence type="ECO:0000259" key="11">
    <source>
        <dbReference type="Pfam" id="PF08544"/>
    </source>
</evidence>
<feature type="active site" evidence="9">
    <location>
        <position position="11"/>
    </location>
</feature>
<comment type="similarity">
    <text evidence="1 9">Belongs to the GHMP kinase family. IspE subfamily.</text>
</comment>
<dbReference type="InterPro" id="IPR006204">
    <property type="entry name" value="GHMP_kinase_N_dom"/>
</dbReference>
<comment type="pathway">
    <text evidence="9">Isoprenoid biosynthesis; isopentenyl diphosphate biosynthesis via DXP pathway; isopentenyl diphosphate from 1-deoxy-D-xylulose 5-phosphate: step 3/6.</text>
</comment>
<evidence type="ECO:0000256" key="2">
    <source>
        <dbReference type="ARBA" id="ARBA00012052"/>
    </source>
</evidence>
<evidence type="ECO:0000256" key="7">
    <source>
        <dbReference type="ARBA" id="ARBA00022840"/>
    </source>
</evidence>
<accession>A0A4P9C8L2</accession>
<dbReference type="NCBIfam" id="TIGR00154">
    <property type="entry name" value="ispE"/>
    <property type="match status" value="1"/>
</dbReference>
<evidence type="ECO:0000313" key="13">
    <source>
        <dbReference type="Proteomes" id="UP000218387"/>
    </source>
</evidence>
<evidence type="ECO:0000256" key="9">
    <source>
        <dbReference type="HAMAP-Rule" id="MF_00061"/>
    </source>
</evidence>
<dbReference type="RefSeq" id="WP_058693403.1">
    <property type="nucleotide sequence ID" value="NZ_CABJDW020000001.1"/>
</dbReference>
<dbReference type="Pfam" id="PF00288">
    <property type="entry name" value="GHMP_kinases_N"/>
    <property type="match status" value="1"/>
</dbReference>
<feature type="active site" evidence="9">
    <location>
        <position position="136"/>
    </location>
</feature>
<dbReference type="AlphaFoldDB" id="A0A4P9C8L2"/>
<proteinExistence type="inferred from homology"/>
<dbReference type="InterPro" id="IPR013750">
    <property type="entry name" value="GHMP_kinase_C_dom"/>
</dbReference>
<keyword evidence="5 9" id="KW-0547">Nucleotide-binding</keyword>
<evidence type="ECO:0000313" key="12">
    <source>
        <dbReference type="EMBL" id="QCT71754.1"/>
    </source>
</evidence>
<dbReference type="InterPro" id="IPR020568">
    <property type="entry name" value="Ribosomal_Su5_D2-typ_SF"/>
</dbReference>
<dbReference type="InterPro" id="IPR004424">
    <property type="entry name" value="IspE"/>
</dbReference>
<dbReference type="HAMAP" id="MF_00061">
    <property type="entry name" value="IspE"/>
    <property type="match status" value="1"/>
</dbReference>
<feature type="domain" description="GHMP kinase C-terminal" evidence="11">
    <location>
        <begin position="201"/>
        <end position="272"/>
    </location>
</feature>
<keyword evidence="13" id="KW-1185">Reference proteome</keyword>
<dbReference type="InterPro" id="IPR036554">
    <property type="entry name" value="GHMP_kinase_C_sf"/>
</dbReference>
<comment type="function">
    <text evidence="9">Catalyzes the phosphorylation of the position 2 hydroxy group of 4-diphosphocytidyl-2C-methyl-D-erythritol.</text>
</comment>
<dbReference type="PIRSF" id="PIRSF010376">
    <property type="entry name" value="IspE"/>
    <property type="match status" value="1"/>
</dbReference>
<sequence length="283" mass="30819">MKEYVVRAPAKVNLSLDVTGKRPDGYHEMRMVNHSVALSDTLVFKNSGQGICISCSDPKIPTDERNLVYRVAEKLRARFGIDRGVHIDIKKNIPSEAGLAGGSADAAAAILGLNLIWELNLSLEEMLAFGSTIGADIPYCCYKGMALVEGIGEIIKPVKPLRKLPVLVVKPEINIATPWAFGRLDSAEHVVHPDIDRVIQLVETEDYAALGSTVGNAFEQVVFQDYPEIGEMKAKMLESGAFASIMSGSGSTVIGYFLDNATAEKACEAFRRNDLLTFLTEIE</sequence>
<feature type="binding site" evidence="9">
    <location>
        <begin position="94"/>
        <end position="104"/>
    </location>
    <ligand>
        <name>ATP</name>
        <dbReference type="ChEBI" id="CHEBI:30616"/>
    </ligand>
</feature>
<name>A0A4P9C8L2_EUBML</name>
<keyword evidence="7 9" id="KW-0067">ATP-binding</keyword>
<dbReference type="GO" id="GO:0050515">
    <property type="term" value="F:4-(cytidine 5'-diphospho)-2-C-methyl-D-erythritol kinase activity"/>
    <property type="evidence" value="ECO:0007669"/>
    <property type="project" value="UniProtKB-UniRule"/>
</dbReference>
<evidence type="ECO:0000256" key="3">
    <source>
        <dbReference type="ARBA" id="ARBA00017473"/>
    </source>
</evidence>
<dbReference type="SUPFAM" id="SSF54211">
    <property type="entry name" value="Ribosomal protein S5 domain 2-like"/>
    <property type="match status" value="1"/>
</dbReference>
<feature type="domain" description="GHMP kinase N-terminal" evidence="10">
    <location>
        <begin position="66"/>
        <end position="144"/>
    </location>
</feature>
<organism evidence="12 13">
    <name type="scientific">Eubacterium maltosivorans</name>
    <dbReference type="NCBI Taxonomy" id="2041044"/>
    <lineage>
        <taxon>Bacteria</taxon>
        <taxon>Bacillati</taxon>
        <taxon>Bacillota</taxon>
        <taxon>Clostridia</taxon>
        <taxon>Eubacteriales</taxon>
        <taxon>Eubacteriaceae</taxon>
        <taxon>Eubacterium</taxon>
    </lineage>
</organism>
<dbReference type="KEGG" id="emt:CPZ25_010590"/>
<dbReference type="GO" id="GO:0019288">
    <property type="term" value="P:isopentenyl diphosphate biosynthetic process, methylerythritol 4-phosphate pathway"/>
    <property type="evidence" value="ECO:0007669"/>
    <property type="project" value="UniProtKB-UniRule"/>
</dbReference>
<dbReference type="Pfam" id="PF08544">
    <property type="entry name" value="GHMP_kinases_C"/>
    <property type="match status" value="1"/>
</dbReference>
<dbReference type="PANTHER" id="PTHR43527">
    <property type="entry name" value="4-DIPHOSPHOCYTIDYL-2-C-METHYL-D-ERYTHRITOL KINASE, CHLOROPLASTIC"/>
    <property type="match status" value="1"/>
</dbReference>
<keyword evidence="4 9" id="KW-0808">Transferase</keyword>
<evidence type="ECO:0000256" key="4">
    <source>
        <dbReference type="ARBA" id="ARBA00022679"/>
    </source>
</evidence>
<dbReference type="PANTHER" id="PTHR43527:SF2">
    <property type="entry name" value="4-DIPHOSPHOCYTIDYL-2-C-METHYL-D-ERYTHRITOL KINASE, CHLOROPLASTIC"/>
    <property type="match status" value="1"/>
</dbReference>
<dbReference type="GO" id="GO:0016114">
    <property type="term" value="P:terpenoid biosynthetic process"/>
    <property type="evidence" value="ECO:0007669"/>
    <property type="project" value="UniProtKB-UniRule"/>
</dbReference>